<dbReference type="CDD" id="cd00063">
    <property type="entry name" value="FN3"/>
    <property type="match status" value="1"/>
</dbReference>
<name>A0A857DIZ0_9FIRM</name>
<dbReference type="InterPro" id="IPR013320">
    <property type="entry name" value="ConA-like_dom_sf"/>
</dbReference>
<proteinExistence type="predicted"/>
<dbReference type="PANTHER" id="PTHR12245:SF5">
    <property type="entry name" value="SPRY DOMAIN-CONTAINING SOCS BOX PROTEIN 3"/>
    <property type="match status" value="1"/>
</dbReference>
<dbReference type="PANTHER" id="PTHR12245">
    <property type="entry name" value="SPRY DOMAIN CONTAINING SOCS BOX PROTEIN"/>
    <property type="match status" value="1"/>
</dbReference>
<dbReference type="SMART" id="SM00060">
    <property type="entry name" value="FN3"/>
    <property type="match status" value="1"/>
</dbReference>
<dbReference type="EMBL" id="CP046996">
    <property type="protein sequence ID" value="QHA01254.1"/>
    <property type="molecule type" value="Genomic_DNA"/>
</dbReference>
<dbReference type="PROSITE" id="PS50188">
    <property type="entry name" value="B302_SPRY"/>
    <property type="match status" value="1"/>
</dbReference>
<dbReference type="InterPro" id="IPR043136">
    <property type="entry name" value="B30.2/SPRY_sf"/>
</dbReference>
<dbReference type="InterPro" id="IPR003961">
    <property type="entry name" value="FN3_dom"/>
</dbReference>
<evidence type="ECO:0000259" key="3">
    <source>
        <dbReference type="PROSITE" id="PS50853"/>
    </source>
</evidence>
<feature type="domain" description="B30.2/SPRY" evidence="2">
    <location>
        <begin position="12"/>
        <end position="192"/>
    </location>
</feature>
<evidence type="ECO:0000256" key="1">
    <source>
        <dbReference type="ARBA" id="ARBA00023054"/>
    </source>
</evidence>
<dbReference type="CDD" id="cd11709">
    <property type="entry name" value="SPRY"/>
    <property type="match status" value="1"/>
</dbReference>
<sequence>MISEKSKNVINSVNGDHVAGYSCPCCFATTEVTLNPSDKGGGVALSNGNLTVYEGDTNYNQGVRATKSVTNGKWYWEVTSVSGPTNTGIGIANSSASVSSWSWQEQNSRVYYGDDSGYPSIKTEDLGGGYLAVGNTIGLALDMDEGTLEIYKNGNLLGTLCSDISSLGAVYPFFVSATNATSVTFNFGATPFTFTPPSGYLAYNLSVLPNAPSNLTATSGNSQISLSWTADSGATSYNVKRATVIGGPYTTVGTSTTNSYIDTSVINGTTYYYVVTAVNSAEESSNSDEASATPLEVVTGRALLVVTMINGTEKEYDLTMTQVNDFINWYDGRTEGTGRNYYIMNKNFNLGPFQSRKDYLVFDKIMNFEVMEYQEQEQ</sequence>
<evidence type="ECO:0000259" key="2">
    <source>
        <dbReference type="PROSITE" id="PS50188"/>
    </source>
</evidence>
<dbReference type="Proteomes" id="UP000430508">
    <property type="component" value="Chromosome"/>
</dbReference>
<dbReference type="SUPFAM" id="SSF49265">
    <property type="entry name" value="Fibronectin type III"/>
    <property type="match status" value="1"/>
</dbReference>
<keyword evidence="1" id="KW-0175">Coiled coil</keyword>
<dbReference type="PROSITE" id="PS50853">
    <property type="entry name" value="FN3"/>
    <property type="match status" value="1"/>
</dbReference>
<protein>
    <recommendedName>
        <fullName evidence="6">Fibronectin type-III domain-containing protein</fullName>
    </recommendedName>
</protein>
<organism evidence="4 5">
    <name type="scientific">Dehalobacter restrictus</name>
    <dbReference type="NCBI Taxonomy" id="55583"/>
    <lineage>
        <taxon>Bacteria</taxon>
        <taxon>Bacillati</taxon>
        <taxon>Bacillota</taxon>
        <taxon>Clostridia</taxon>
        <taxon>Eubacteriales</taxon>
        <taxon>Desulfitobacteriaceae</taxon>
        <taxon>Dehalobacter</taxon>
    </lineage>
</organism>
<gene>
    <name evidence="4" type="ORF">GQ588_11700</name>
</gene>
<dbReference type="AlphaFoldDB" id="A0A857DIZ0"/>
<evidence type="ECO:0008006" key="6">
    <source>
        <dbReference type="Google" id="ProtNLM"/>
    </source>
</evidence>
<dbReference type="InterPro" id="IPR050672">
    <property type="entry name" value="FBXO45-Fsn/SPSB_families"/>
</dbReference>
<dbReference type="InterPro" id="IPR013783">
    <property type="entry name" value="Ig-like_fold"/>
</dbReference>
<dbReference type="Gene3D" id="2.60.40.10">
    <property type="entry name" value="Immunoglobulins"/>
    <property type="match status" value="1"/>
</dbReference>
<dbReference type="InterPro" id="IPR036116">
    <property type="entry name" value="FN3_sf"/>
</dbReference>
<reference evidence="4 5" key="1">
    <citation type="submission" date="2019-12" db="EMBL/GenBank/DDBJ databases">
        <title>Sequence classification of anaerobic respiratory reductive dehalogenases: First we see many, then we see few.</title>
        <authorList>
            <person name="Molenda O."/>
            <person name="Puentes Jacome L.A."/>
            <person name="Cao X."/>
            <person name="Nesbo C.L."/>
            <person name="Tang S."/>
            <person name="Morson N."/>
            <person name="Patron J."/>
            <person name="Lomheim L."/>
            <person name="Wishart D.S."/>
            <person name="Edwards E.A."/>
        </authorList>
    </citation>
    <scope>NUCLEOTIDE SEQUENCE [LARGE SCALE GENOMIC DNA]</scope>
    <source>
        <strain evidence="4 5">12DCA</strain>
    </source>
</reference>
<dbReference type="RefSeq" id="WP_019226907.1">
    <property type="nucleotide sequence ID" value="NZ_CP046996.1"/>
</dbReference>
<dbReference type="Gene3D" id="2.60.120.920">
    <property type="match status" value="1"/>
</dbReference>
<dbReference type="SUPFAM" id="SSF49899">
    <property type="entry name" value="Concanavalin A-like lectins/glucanases"/>
    <property type="match status" value="1"/>
</dbReference>
<accession>A0A857DIZ0</accession>
<dbReference type="Pfam" id="PF00622">
    <property type="entry name" value="SPRY"/>
    <property type="match status" value="1"/>
</dbReference>
<dbReference type="InterPro" id="IPR001870">
    <property type="entry name" value="B30.2/SPRY"/>
</dbReference>
<feature type="domain" description="Fibronectin type-III" evidence="3">
    <location>
        <begin position="211"/>
        <end position="297"/>
    </location>
</feature>
<dbReference type="SMART" id="SM00449">
    <property type="entry name" value="SPRY"/>
    <property type="match status" value="1"/>
</dbReference>
<dbReference type="InterPro" id="IPR003877">
    <property type="entry name" value="SPRY_dom"/>
</dbReference>
<evidence type="ECO:0000313" key="5">
    <source>
        <dbReference type="Proteomes" id="UP000430508"/>
    </source>
</evidence>
<evidence type="ECO:0000313" key="4">
    <source>
        <dbReference type="EMBL" id="QHA01254.1"/>
    </source>
</evidence>